<dbReference type="EMBL" id="JBBBZM010000114">
    <property type="protein sequence ID" value="KAL0633780.1"/>
    <property type="molecule type" value="Genomic_DNA"/>
</dbReference>
<dbReference type="Proteomes" id="UP001447188">
    <property type="component" value="Unassembled WGS sequence"/>
</dbReference>
<feature type="domain" description="GDS1 winged helix" evidence="2">
    <location>
        <begin position="71"/>
        <end position="164"/>
    </location>
</feature>
<comment type="caution">
    <text evidence="3">The sequence shown here is derived from an EMBL/GenBank/DDBJ whole genome shotgun (WGS) entry which is preliminary data.</text>
</comment>
<feature type="compositionally biased region" description="Low complexity" evidence="1">
    <location>
        <begin position="216"/>
        <end position="225"/>
    </location>
</feature>
<accession>A0ABR3GCY4</accession>
<sequence length="402" mass="43855">MPYNTRRKSLSLPSLGMTGKKVQTNPPSPAKGDLPSQKRFKREYSPAASVSRQDRYGSNLPPSPPPEARISHDGINDEIVSGVVDVLERTGNRPHTVKELATELAGAVNIVENSANPHAIISSRLNSFLKRGWTPAAPCIIAKQLITTHPRRIYFYLTTCPHQPIPQHENDVPSKRSVVSPALSDDEEDRRRTEMSPSPEVNLELGEESETESLDETGSSLSTSSASIIARERTTSPTSLDNKSALSTPALEGDEREFSQSAIFIVRRSASREVDQKKDSCNKRSRGEYEADGNDDRHIESSTNDTAAMLLGYGTSTPTVGVFSSPMVGPTTPTTPITPRIKRESSVGADVVQNHDRDEEKSNSDSESVLGLGLGNWGGELERHLGSPESVELDELDDLLDF</sequence>
<evidence type="ECO:0000256" key="1">
    <source>
        <dbReference type="SAM" id="MobiDB-lite"/>
    </source>
</evidence>
<gene>
    <name evidence="3" type="ORF">Q9L58_007319</name>
</gene>
<keyword evidence="4" id="KW-1185">Reference proteome</keyword>
<feature type="region of interest" description="Disordered" evidence="1">
    <location>
        <begin position="165"/>
        <end position="255"/>
    </location>
</feature>
<evidence type="ECO:0000259" key="2">
    <source>
        <dbReference type="Pfam" id="PF25318"/>
    </source>
</evidence>
<feature type="compositionally biased region" description="Basic and acidic residues" evidence="1">
    <location>
        <begin position="353"/>
        <end position="364"/>
    </location>
</feature>
<feature type="compositionally biased region" description="Low complexity" evidence="1">
    <location>
        <begin position="330"/>
        <end position="339"/>
    </location>
</feature>
<evidence type="ECO:0000313" key="4">
    <source>
        <dbReference type="Proteomes" id="UP001447188"/>
    </source>
</evidence>
<reference evidence="3 4" key="1">
    <citation type="submission" date="2024-02" db="EMBL/GenBank/DDBJ databases">
        <title>Discinaceae phylogenomics.</title>
        <authorList>
            <person name="Dirks A.C."/>
            <person name="James T.Y."/>
        </authorList>
    </citation>
    <scope>NUCLEOTIDE SEQUENCE [LARGE SCALE GENOMIC DNA]</scope>
    <source>
        <strain evidence="3 4">ACD0624</strain>
    </source>
</reference>
<name>A0ABR3GCY4_9PEZI</name>
<protein>
    <recommendedName>
        <fullName evidence="2">GDS1 winged helix domain-containing protein</fullName>
    </recommendedName>
</protein>
<dbReference type="Pfam" id="PF25318">
    <property type="entry name" value="WHD_GDS1"/>
    <property type="match status" value="1"/>
</dbReference>
<feature type="region of interest" description="Disordered" evidence="1">
    <location>
        <begin position="270"/>
        <end position="300"/>
    </location>
</feature>
<feature type="compositionally biased region" description="Polar residues" evidence="1">
    <location>
        <begin position="235"/>
        <end position="247"/>
    </location>
</feature>
<feature type="compositionally biased region" description="Acidic residues" evidence="1">
    <location>
        <begin position="205"/>
        <end position="215"/>
    </location>
</feature>
<dbReference type="InterPro" id="IPR057511">
    <property type="entry name" value="WH_GDS1"/>
</dbReference>
<proteinExistence type="predicted"/>
<feature type="region of interest" description="Disordered" evidence="1">
    <location>
        <begin position="1"/>
        <end position="72"/>
    </location>
</feature>
<evidence type="ECO:0000313" key="3">
    <source>
        <dbReference type="EMBL" id="KAL0633780.1"/>
    </source>
</evidence>
<feature type="region of interest" description="Disordered" evidence="1">
    <location>
        <begin position="324"/>
        <end position="383"/>
    </location>
</feature>
<organism evidence="3 4">
    <name type="scientific">Discina gigas</name>
    <dbReference type="NCBI Taxonomy" id="1032678"/>
    <lineage>
        <taxon>Eukaryota</taxon>
        <taxon>Fungi</taxon>
        <taxon>Dikarya</taxon>
        <taxon>Ascomycota</taxon>
        <taxon>Pezizomycotina</taxon>
        <taxon>Pezizomycetes</taxon>
        <taxon>Pezizales</taxon>
        <taxon>Discinaceae</taxon>
        <taxon>Discina</taxon>
    </lineage>
</organism>